<reference evidence="2 3" key="1">
    <citation type="submission" date="2020-08" db="EMBL/GenBank/DDBJ databases">
        <title>Sequencing the genomes of 1000 actinobacteria strains.</title>
        <authorList>
            <person name="Klenk H.-P."/>
        </authorList>
    </citation>
    <scope>NUCLEOTIDE SEQUENCE [LARGE SCALE GENOMIC DNA]</scope>
    <source>
        <strain evidence="2 3">DSM 28967</strain>
    </source>
</reference>
<name>A0A7W9JAZ4_9ACTN</name>
<proteinExistence type="predicted"/>
<organism evidence="2 3">
    <name type="scientific">Kribbella italica</name>
    <dbReference type="NCBI Taxonomy" id="1540520"/>
    <lineage>
        <taxon>Bacteria</taxon>
        <taxon>Bacillati</taxon>
        <taxon>Actinomycetota</taxon>
        <taxon>Actinomycetes</taxon>
        <taxon>Propionibacteriales</taxon>
        <taxon>Kribbellaceae</taxon>
        <taxon>Kribbella</taxon>
    </lineage>
</organism>
<sequence>MGLKATSVTYVVQKDQKFANSGEGVRDRRKEVPDADALGGYLRQAGREHWEDR</sequence>
<protein>
    <submittedName>
        <fullName evidence="2">Uncharacterized protein</fullName>
    </submittedName>
</protein>
<dbReference type="Proteomes" id="UP000549971">
    <property type="component" value="Unassembled WGS sequence"/>
</dbReference>
<keyword evidence="3" id="KW-1185">Reference proteome</keyword>
<evidence type="ECO:0000256" key="1">
    <source>
        <dbReference type="SAM" id="MobiDB-lite"/>
    </source>
</evidence>
<gene>
    <name evidence="2" type="ORF">HDA39_005318</name>
</gene>
<dbReference type="EMBL" id="JACHMY010000001">
    <property type="protein sequence ID" value="MBB5838584.1"/>
    <property type="molecule type" value="Genomic_DNA"/>
</dbReference>
<comment type="caution">
    <text evidence="2">The sequence shown here is derived from an EMBL/GenBank/DDBJ whole genome shotgun (WGS) entry which is preliminary data.</text>
</comment>
<feature type="compositionally biased region" description="Basic and acidic residues" evidence="1">
    <location>
        <begin position="24"/>
        <end position="33"/>
    </location>
</feature>
<evidence type="ECO:0000313" key="3">
    <source>
        <dbReference type="Proteomes" id="UP000549971"/>
    </source>
</evidence>
<dbReference type="AlphaFoldDB" id="A0A7W9JAZ4"/>
<accession>A0A7W9JAZ4</accession>
<feature type="region of interest" description="Disordered" evidence="1">
    <location>
        <begin position="19"/>
        <end position="40"/>
    </location>
</feature>
<evidence type="ECO:0000313" key="2">
    <source>
        <dbReference type="EMBL" id="MBB5838584.1"/>
    </source>
</evidence>